<organism evidence="3 4">
    <name type="scientific">Kalanchoe fedtschenkoi</name>
    <name type="common">Lavender scallops</name>
    <name type="synonym">South American air plant</name>
    <dbReference type="NCBI Taxonomy" id="63787"/>
    <lineage>
        <taxon>Eukaryota</taxon>
        <taxon>Viridiplantae</taxon>
        <taxon>Streptophyta</taxon>
        <taxon>Embryophyta</taxon>
        <taxon>Tracheophyta</taxon>
        <taxon>Spermatophyta</taxon>
        <taxon>Magnoliopsida</taxon>
        <taxon>eudicotyledons</taxon>
        <taxon>Gunneridae</taxon>
        <taxon>Pentapetalae</taxon>
        <taxon>Saxifragales</taxon>
        <taxon>Crassulaceae</taxon>
        <taxon>Kalanchoe</taxon>
    </lineage>
</organism>
<dbReference type="OMA" id="NKFRIGM"/>
<dbReference type="InterPro" id="IPR008999">
    <property type="entry name" value="Actin-crosslinking"/>
</dbReference>
<dbReference type="SUPFAM" id="SSF50405">
    <property type="entry name" value="Actin-crosslinking proteins"/>
    <property type="match status" value="2"/>
</dbReference>
<evidence type="ECO:0000313" key="3">
    <source>
        <dbReference type="EnsemblPlants" id="Kaladp0071s0147.1.v1.1"/>
    </source>
</evidence>
<proteinExistence type="predicted"/>
<dbReference type="Gene3D" id="2.80.10.50">
    <property type="match status" value="2"/>
</dbReference>
<evidence type="ECO:0000259" key="2">
    <source>
        <dbReference type="Pfam" id="PF04601"/>
    </source>
</evidence>
<reference evidence="3" key="1">
    <citation type="submission" date="2021-01" db="UniProtKB">
        <authorList>
            <consortium name="EnsemblPlants"/>
        </authorList>
    </citation>
    <scope>IDENTIFICATION</scope>
</reference>
<dbReference type="AlphaFoldDB" id="A0A7N0UJW4"/>
<dbReference type="FunFam" id="2.80.10.50:FF:000067">
    <property type="entry name" value="BnaC05g19630D protein"/>
    <property type="match status" value="1"/>
</dbReference>
<dbReference type="InterPro" id="IPR007679">
    <property type="entry name" value="DUF569"/>
</dbReference>
<accession>A0A7N0UJW4</accession>
<dbReference type="Pfam" id="PF04601">
    <property type="entry name" value="DUF569"/>
    <property type="match status" value="2"/>
</dbReference>
<sequence length="491" mass="54173">MEFFTKSSTVRLRSHLDKHLASSPDHLGIRQSRRPTRHTLWRVEPVPDQPALIRLKNLHTQKYLTASASAILLGVAGKRVIQTLNPHSSPATCWEPVRDGFQVKLRSAGGTFLRANGGAAPWRNSVTHDSGSSRGVKGWVLWDVESVEVGEVKEYLSSLSSFGSSALDDDEDGSEPVSPMSVISYESPSFFSFRRSGMDLFRNAAAVRLRSHHDKYLTAEEDKESVTQERSGSSKDARWVVELVPSADNVIRLKSSYGKYLTASNQPFLLGMTGRKVLQTVSERLDSSVEWVPVREGSQVKLKTRYGNFLRANGGLPPWRNSVTHDVPHRSATQEWVLWDVETLETQTPSPPLKAAISDPPQSPPSSRSESFASSGSFSITEGSEHGGRVETKMEGRTVYYHIASDEYGEVGGDGNGGFAMVFGGTSVEELTRRLEEETGLEDIVVCTKSPLNQKLYPLRLQLPPNITMHVVVVPRDSEVARELAKSGTIL</sequence>
<dbReference type="Proteomes" id="UP000594263">
    <property type="component" value="Unplaced"/>
</dbReference>
<dbReference type="CDD" id="cd23340">
    <property type="entry name" value="beta-trefoil_FSCN_ACP-like"/>
    <property type="match status" value="2"/>
</dbReference>
<feature type="domain" description="DUF569" evidence="2">
    <location>
        <begin position="1"/>
        <end position="142"/>
    </location>
</feature>
<dbReference type="EnsemblPlants" id="Kaladp0071s0147.1.v1.1">
    <property type="protein sequence ID" value="Kaladp0071s0147.1.v1.1"/>
    <property type="gene ID" value="Kaladp0071s0147.v1.1"/>
</dbReference>
<protein>
    <recommendedName>
        <fullName evidence="2">DUF569 domain-containing protein</fullName>
    </recommendedName>
</protein>
<feature type="region of interest" description="Disordered" evidence="1">
    <location>
        <begin position="348"/>
        <end position="391"/>
    </location>
</feature>
<evidence type="ECO:0000256" key="1">
    <source>
        <dbReference type="SAM" id="MobiDB-lite"/>
    </source>
</evidence>
<dbReference type="PANTHER" id="PTHR31205">
    <property type="entry name" value="ACTIN CROSS-LINKING PROTEIN (DUF569)"/>
    <property type="match status" value="1"/>
</dbReference>
<keyword evidence="4" id="KW-1185">Reference proteome</keyword>
<evidence type="ECO:0000313" key="4">
    <source>
        <dbReference type="Proteomes" id="UP000594263"/>
    </source>
</evidence>
<feature type="compositionally biased region" description="Low complexity" evidence="1">
    <location>
        <begin position="365"/>
        <end position="379"/>
    </location>
</feature>
<dbReference type="PANTHER" id="PTHR31205:SF69">
    <property type="entry name" value="ACTIN CROSS-LINKING PROTEIN (DUF569)"/>
    <property type="match status" value="1"/>
</dbReference>
<feature type="domain" description="DUF569" evidence="2">
    <location>
        <begin position="198"/>
        <end position="339"/>
    </location>
</feature>
<name>A0A7N0UJW4_KALFE</name>
<dbReference type="Gramene" id="Kaladp0071s0147.1.v1.1">
    <property type="protein sequence ID" value="Kaladp0071s0147.1.v1.1"/>
    <property type="gene ID" value="Kaladp0071s0147.v1.1"/>
</dbReference>